<feature type="compositionally biased region" description="Basic and acidic residues" evidence="2">
    <location>
        <begin position="197"/>
        <end position="210"/>
    </location>
</feature>
<evidence type="ECO:0000256" key="1">
    <source>
        <dbReference type="PROSITE-ProRule" id="PRU00047"/>
    </source>
</evidence>
<organism evidence="4">
    <name type="scientific">Tanacetum cinerariifolium</name>
    <name type="common">Dalmatian daisy</name>
    <name type="synonym">Chrysanthemum cinerariifolium</name>
    <dbReference type="NCBI Taxonomy" id="118510"/>
    <lineage>
        <taxon>Eukaryota</taxon>
        <taxon>Viridiplantae</taxon>
        <taxon>Streptophyta</taxon>
        <taxon>Embryophyta</taxon>
        <taxon>Tracheophyta</taxon>
        <taxon>Spermatophyta</taxon>
        <taxon>Magnoliopsida</taxon>
        <taxon>eudicotyledons</taxon>
        <taxon>Gunneridae</taxon>
        <taxon>Pentapetalae</taxon>
        <taxon>asterids</taxon>
        <taxon>campanulids</taxon>
        <taxon>Asterales</taxon>
        <taxon>Asteraceae</taxon>
        <taxon>Asteroideae</taxon>
        <taxon>Anthemideae</taxon>
        <taxon>Anthemidinae</taxon>
        <taxon>Tanacetum</taxon>
    </lineage>
</organism>
<dbReference type="InterPro" id="IPR001878">
    <property type="entry name" value="Znf_CCHC"/>
</dbReference>
<dbReference type="Gene3D" id="4.10.60.10">
    <property type="entry name" value="Zinc finger, CCHC-type"/>
    <property type="match status" value="1"/>
</dbReference>
<reference evidence="4" key="1">
    <citation type="journal article" date="2019" name="Sci. Rep.">
        <title>Draft genome of Tanacetum cinerariifolium, the natural source of mosquito coil.</title>
        <authorList>
            <person name="Yamashiro T."/>
            <person name="Shiraishi A."/>
            <person name="Satake H."/>
            <person name="Nakayama K."/>
        </authorList>
    </citation>
    <scope>NUCLEOTIDE SEQUENCE</scope>
</reference>
<keyword evidence="1" id="KW-0862">Zinc</keyword>
<feature type="region of interest" description="Disordered" evidence="2">
    <location>
        <begin position="470"/>
        <end position="496"/>
    </location>
</feature>
<sequence>MANVYPDVHESLKFPVDKHVILEESLSSSRTLSSMKNLDDAYTIGDQFLNDKSTKDEPGKLNVDSKVVSMVTVLIHQASSLVSPLSTPIIDLSPPKMKSQTLDNMTQNLRSRVFTLELQDLPHMINQIVNKVCKEVVYIALQAPLRDPFKELPEADMEEILHQRMFESSSYKSLPEHVALYEAFEASMKRANRDEFLAEKDKSRKRRCDDQDPPLPPPDSDPNDVNVSNSEDTDTTHLPKIKTRPDWLKPMEECHRMLTDQVDLVNPEGHRLVLDTISFIISKLKAAHYLDFRLEELVPSLRIESERKYDISVAYNIFHWWFKRKEFYITRHDAPSDRSKVRSYIQIISVISLKTYERYGYTFLKEIVLRRADYKEYKISEADFKNLHPNDFEDLFNKIITSLKALDESFSSHNQVRKFLRALPSKWRLKVTTIEESKDLSKLSLDELVGNLNDYEVVLEKDLESAKNKKEKKKPLSLKARQDLSDEDASSSDSDDEEYAMAVRDFKKFFRRRGKFVRQPYDDKKNFRKAKEDKKEDQRCFKCGNPNHFISDCPKNSFNDEKAFVVGCCSDSGDDKDENCLMAHENEVQQKVKLEPDEWIKASDCSRHMTGNKELFSTYKAIDGGNVLFGSNTKSKIISKEALPTTLTSQTFFLHLSPTSNNNNLLLTPKTTPPPLTSPPSAPTQPSKLSSPLAINLDPIKLLFSTPPTFSQAFIDSLKDLPPVTTNPPPHHPSFNTIERLANDPPPIDSSFPSPTPDMKPPIPPFPLQCSPNLPSNFPPLPPLGPKIPFPMLTHEIKSKDNLTRLHKISQDLEKQNSDSLTVGRFHWFWLPVPFSNGIGGTELQYLLQRRNYQAFIRDDQVPINLWIRNIVIRKHVEDLQVGIESYQTKLNLTQPDWDTSDFLLKEDYTIVSKPSAVIYKDINDQTKMMRETEVHKFSGGTLNRILDKLDHMVKDFKLYEYNSGMETRIWSEDDRRRSKNFMDVIERRLEIQRIFKSLESFVGGRLRDVDYRLIQRTE</sequence>
<keyword evidence="1" id="KW-0479">Metal-binding</keyword>
<evidence type="ECO:0000256" key="2">
    <source>
        <dbReference type="SAM" id="MobiDB-lite"/>
    </source>
</evidence>
<protein>
    <submittedName>
        <fullName evidence="4">Zf-CCHC domain-containing protein/UBN2 domain-containing protein</fullName>
    </submittedName>
</protein>
<dbReference type="Pfam" id="PF14223">
    <property type="entry name" value="Retrotran_gag_2"/>
    <property type="match status" value="1"/>
</dbReference>
<name>A0A699GYW5_TANCI</name>
<keyword evidence="1" id="KW-0863">Zinc-finger</keyword>
<dbReference type="InterPro" id="IPR054722">
    <property type="entry name" value="PolX-like_BBD"/>
</dbReference>
<dbReference type="Pfam" id="PF00098">
    <property type="entry name" value="zf-CCHC"/>
    <property type="match status" value="1"/>
</dbReference>
<dbReference type="InterPro" id="IPR036875">
    <property type="entry name" value="Znf_CCHC_sf"/>
</dbReference>
<dbReference type="SUPFAM" id="SSF57756">
    <property type="entry name" value="Retrovirus zinc finger-like domains"/>
    <property type="match status" value="1"/>
</dbReference>
<comment type="caution">
    <text evidence="4">The sequence shown here is derived from an EMBL/GenBank/DDBJ whole genome shotgun (WGS) entry which is preliminary data.</text>
</comment>
<accession>A0A699GYW5</accession>
<feature type="region of interest" description="Disordered" evidence="2">
    <location>
        <begin position="197"/>
        <end position="241"/>
    </location>
</feature>
<dbReference type="EMBL" id="BKCJ010069436">
    <property type="protein sequence ID" value="GEW69071.1"/>
    <property type="molecule type" value="Genomic_DNA"/>
</dbReference>
<dbReference type="Pfam" id="PF22936">
    <property type="entry name" value="Pol_BBD"/>
    <property type="match status" value="1"/>
</dbReference>
<dbReference type="GO" id="GO:0008270">
    <property type="term" value="F:zinc ion binding"/>
    <property type="evidence" value="ECO:0007669"/>
    <property type="project" value="UniProtKB-KW"/>
</dbReference>
<feature type="region of interest" description="Disordered" evidence="2">
    <location>
        <begin position="667"/>
        <end position="689"/>
    </location>
</feature>
<gene>
    <name evidence="4" type="ORF">Tci_241047</name>
</gene>
<evidence type="ECO:0000313" key="4">
    <source>
        <dbReference type="EMBL" id="GEW69071.1"/>
    </source>
</evidence>
<dbReference type="GO" id="GO:0003676">
    <property type="term" value="F:nucleic acid binding"/>
    <property type="evidence" value="ECO:0007669"/>
    <property type="project" value="InterPro"/>
</dbReference>
<evidence type="ECO:0000259" key="3">
    <source>
        <dbReference type="PROSITE" id="PS50158"/>
    </source>
</evidence>
<dbReference type="SMART" id="SM00343">
    <property type="entry name" value="ZnF_C2HC"/>
    <property type="match status" value="1"/>
</dbReference>
<feature type="domain" description="CCHC-type" evidence="3">
    <location>
        <begin position="539"/>
        <end position="555"/>
    </location>
</feature>
<dbReference type="PROSITE" id="PS50158">
    <property type="entry name" value="ZF_CCHC"/>
    <property type="match status" value="1"/>
</dbReference>
<proteinExistence type="predicted"/>
<feature type="compositionally biased region" description="Pro residues" evidence="2">
    <location>
        <begin position="671"/>
        <end position="683"/>
    </location>
</feature>
<feature type="compositionally biased region" description="Acidic residues" evidence="2">
    <location>
        <begin position="485"/>
        <end position="496"/>
    </location>
</feature>
<dbReference type="AlphaFoldDB" id="A0A699GYW5"/>